<name>A0A8H3DG81_9AGAM</name>
<comment type="caution">
    <text evidence="2">The sequence shown here is derived from an EMBL/GenBank/DDBJ whole genome shotgun (WGS) entry which is preliminary data.</text>
</comment>
<gene>
    <name evidence="2" type="ORF">RDB_LOCUS161252</name>
</gene>
<dbReference type="Proteomes" id="UP000663853">
    <property type="component" value="Unassembled WGS sequence"/>
</dbReference>
<proteinExistence type="predicted"/>
<sequence>MLKHFFHLAEREFIENRHENWRGVKGAKKEVIDGEVVCPKSQLVSSVVRELLEQFPERDHTKGPNGPLTWTQEERDSLWERTRQVFYNLDKAMAAKHEDNMTRGMKPSQAPSFNTLFKRHYNREIVALKDELLQRGSVQEPMAAYNTAVRDVLQRKKEEEPEIIQRLEDIVLQVKSNLRASPEEQPDDVRRAILDVLPADIISTVRGWERRTNARIYVMGIWGDCDGGLTKFDYASKGCGSYVKSAVGRKLFRDWIQYMIDNESDGITAKTEPKVAIYPDVDGWPTFPCTDLLKISQDDERMLLCRYFHLTSVASGGVTPMWTRIAREGNAGNSVRLECLPDGMTGLGNIKDWKRETMNKMRQHLIDGQEARLPPNLKFFWYHVPVREGSTPIILEVPLEQPVTGVTVPWTMAERRYGEWIARLRSPPTASGDNAGASLPPARTTHVYVPFNLATFEDLQDLHEDDTMFFQLILSTATIERLGPIHCSRGLAELCSRSNPHLPPAGQSNLIQNDSLNQWYGNEFFTTEVESRSEWSLMEFKHLLELPNVLNHAATGTVYTGPLGVRTVVLSLSRMKRNLDWLSKGVDVPPRLKWAIRSNQQQFDLPTAYRLWNDCVGIVEEENEASFIAANRTTTVLTDDGEDFVTQKTESDTEAELGLLEEKTKEIRLTEQQGSDRTLTGSPVNPDVSQAGEATPPDAAIQSNEGVEPVVSGVDFSSGQQSRGGRRRRLTEAPSRRSTRQAEHKGMAMVSRETRSKRGGK</sequence>
<evidence type="ECO:0000313" key="3">
    <source>
        <dbReference type="Proteomes" id="UP000663853"/>
    </source>
</evidence>
<organism evidence="2 3">
    <name type="scientific">Rhizoctonia solani</name>
    <dbReference type="NCBI Taxonomy" id="456999"/>
    <lineage>
        <taxon>Eukaryota</taxon>
        <taxon>Fungi</taxon>
        <taxon>Dikarya</taxon>
        <taxon>Basidiomycota</taxon>
        <taxon>Agaricomycotina</taxon>
        <taxon>Agaricomycetes</taxon>
        <taxon>Cantharellales</taxon>
        <taxon>Ceratobasidiaceae</taxon>
        <taxon>Rhizoctonia</taxon>
    </lineage>
</organism>
<evidence type="ECO:0000313" key="2">
    <source>
        <dbReference type="EMBL" id="CAE6526884.1"/>
    </source>
</evidence>
<feature type="compositionally biased region" description="Polar residues" evidence="1">
    <location>
        <begin position="670"/>
        <end position="683"/>
    </location>
</feature>
<dbReference type="AlphaFoldDB" id="A0A8H3DG81"/>
<dbReference type="EMBL" id="CAJMXA010003921">
    <property type="protein sequence ID" value="CAE6526884.1"/>
    <property type="molecule type" value="Genomic_DNA"/>
</dbReference>
<protein>
    <submittedName>
        <fullName evidence="2">Uncharacterized protein</fullName>
    </submittedName>
</protein>
<accession>A0A8H3DG81</accession>
<feature type="compositionally biased region" description="Basic and acidic residues" evidence="1">
    <location>
        <begin position="730"/>
        <end position="761"/>
    </location>
</feature>
<reference evidence="2" key="1">
    <citation type="submission" date="2021-01" db="EMBL/GenBank/DDBJ databases">
        <authorList>
            <person name="Kaushik A."/>
        </authorList>
    </citation>
    <scope>NUCLEOTIDE SEQUENCE</scope>
    <source>
        <strain evidence="2">AG6-10EEA</strain>
    </source>
</reference>
<evidence type="ECO:0000256" key="1">
    <source>
        <dbReference type="SAM" id="MobiDB-lite"/>
    </source>
</evidence>
<feature type="region of interest" description="Disordered" evidence="1">
    <location>
        <begin position="670"/>
        <end position="761"/>
    </location>
</feature>